<accession>A0A9K3Q7Y1</accession>
<feature type="region of interest" description="Disordered" evidence="1">
    <location>
        <begin position="24"/>
        <end position="99"/>
    </location>
</feature>
<keyword evidence="4" id="KW-1185">Reference proteome</keyword>
<dbReference type="Proteomes" id="UP000693970">
    <property type="component" value="Unassembled WGS sequence"/>
</dbReference>
<evidence type="ECO:0000313" key="3">
    <source>
        <dbReference type="EMBL" id="KAG7374997.1"/>
    </source>
</evidence>
<dbReference type="InterPro" id="IPR049227">
    <property type="entry name" value="DUF6824"/>
</dbReference>
<name>A0A9K3Q7Y1_9STRA</name>
<gene>
    <name evidence="3" type="ORF">IV203_014092</name>
</gene>
<dbReference type="Pfam" id="PF20710">
    <property type="entry name" value="DUF6824"/>
    <property type="match status" value="1"/>
</dbReference>
<feature type="compositionally biased region" description="Low complexity" evidence="1">
    <location>
        <begin position="403"/>
        <end position="422"/>
    </location>
</feature>
<feature type="compositionally biased region" description="Low complexity" evidence="1">
    <location>
        <begin position="79"/>
        <end position="98"/>
    </location>
</feature>
<reference evidence="3" key="1">
    <citation type="journal article" date="2021" name="Sci. Rep.">
        <title>Diploid genomic architecture of Nitzschia inconspicua, an elite biomass production diatom.</title>
        <authorList>
            <person name="Oliver A."/>
            <person name="Podell S."/>
            <person name="Pinowska A."/>
            <person name="Traller J.C."/>
            <person name="Smith S.R."/>
            <person name="McClure R."/>
            <person name="Beliaev A."/>
            <person name="Bohutskyi P."/>
            <person name="Hill E.A."/>
            <person name="Rabines A."/>
            <person name="Zheng H."/>
            <person name="Allen L.Z."/>
            <person name="Kuo A."/>
            <person name="Grigoriev I.V."/>
            <person name="Allen A.E."/>
            <person name="Hazlebeck D."/>
            <person name="Allen E.E."/>
        </authorList>
    </citation>
    <scope>NUCLEOTIDE SEQUENCE</scope>
    <source>
        <strain evidence="3">Hildebrandi</strain>
    </source>
</reference>
<feature type="region of interest" description="Disordered" evidence="1">
    <location>
        <begin position="398"/>
        <end position="423"/>
    </location>
</feature>
<protein>
    <recommendedName>
        <fullName evidence="2">DUF6824 domain-containing protein</fullName>
    </recommendedName>
</protein>
<feature type="domain" description="DUF6824" evidence="2">
    <location>
        <begin position="119"/>
        <end position="206"/>
    </location>
</feature>
<evidence type="ECO:0000313" key="4">
    <source>
        <dbReference type="Proteomes" id="UP000693970"/>
    </source>
</evidence>
<organism evidence="3 4">
    <name type="scientific">Nitzschia inconspicua</name>
    <dbReference type="NCBI Taxonomy" id="303405"/>
    <lineage>
        <taxon>Eukaryota</taxon>
        <taxon>Sar</taxon>
        <taxon>Stramenopiles</taxon>
        <taxon>Ochrophyta</taxon>
        <taxon>Bacillariophyta</taxon>
        <taxon>Bacillariophyceae</taxon>
        <taxon>Bacillariophycidae</taxon>
        <taxon>Bacillariales</taxon>
        <taxon>Bacillariaceae</taxon>
        <taxon>Nitzschia</taxon>
    </lineage>
</organism>
<comment type="caution">
    <text evidence="3">The sequence shown here is derived from an EMBL/GenBank/DDBJ whole genome shotgun (WGS) entry which is preliminary data.</text>
</comment>
<dbReference type="AlphaFoldDB" id="A0A9K3Q7Y1"/>
<feature type="compositionally biased region" description="Polar residues" evidence="1">
    <location>
        <begin position="24"/>
        <end position="69"/>
    </location>
</feature>
<dbReference type="EMBL" id="JAGRRH010000001">
    <property type="protein sequence ID" value="KAG7374997.1"/>
    <property type="molecule type" value="Genomic_DNA"/>
</dbReference>
<proteinExistence type="predicted"/>
<evidence type="ECO:0000259" key="2">
    <source>
        <dbReference type="Pfam" id="PF20710"/>
    </source>
</evidence>
<sequence length="540" mass="58535">MHKQINNDKNEAYSDNNDRLANINSLSSLVRMPQTSSNLPPISPASTPSGPSNAKQNERTIASVSITNLSSPPPPPAGSPCGSSPAHSSSPFSSPASGNHKTVGLIEFLPPDYEPGHWDVICQRGKTCDDHVGNRRFRLCVESHVEAYMSARSRQAKSDVISAVVRNIRRCTGKKGGFVMKDPKSKRWHHVDSKVARDKVGNALRDAVKQKLEESSQNRILGFERSGSSASFISDSTADNMNRTSVPSMMSSSASMSLMNNSLRWNESASNGIFTINGNDEEREQSAELEQLGNDSINVAIPAFNNTTGSINHLQPALSCPSLIGGSHDTNSNHNEMVNQRSLLIRTPRANVPRSMGWKNELWSNTFSNSNIQNNRFLHQSYSDQSLQHGQLLRGMNWGGNCSSSSNNNNSSFQSQLQHQSSLRTDNSNLYTPLVHFPTQPASLDDLPSPHNSMMVNNDVSNNALHAALLSSDIGELQISNSGGDGGGNLMDFSLSSTGSVSDSAERLSRDIEDFLKSVKNTTSGGGVNNGCAFDQMNMI</sequence>
<evidence type="ECO:0000256" key="1">
    <source>
        <dbReference type="SAM" id="MobiDB-lite"/>
    </source>
</evidence>
<reference evidence="3" key="2">
    <citation type="submission" date="2021-04" db="EMBL/GenBank/DDBJ databases">
        <authorList>
            <person name="Podell S."/>
        </authorList>
    </citation>
    <scope>NUCLEOTIDE SEQUENCE</scope>
    <source>
        <strain evidence="3">Hildebrandi</strain>
    </source>
</reference>